<comment type="similarity">
    <text evidence="1">Belongs to the sigma-70 factor family. ECF subfamily.</text>
</comment>
<dbReference type="GO" id="GO:0003677">
    <property type="term" value="F:DNA binding"/>
    <property type="evidence" value="ECO:0007669"/>
    <property type="project" value="UniProtKB-KW"/>
</dbReference>
<dbReference type="Pfam" id="PF04542">
    <property type="entry name" value="Sigma70_r2"/>
    <property type="match status" value="1"/>
</dbReference>
<dbReference type="AlphaFoldDB" id="A0A1Y3U8G4"/>
<accession>A0A1Y3U8G4</accession>
<dbReference type="GO" id="GO:0016987">
    <property type="term" value="F:sigma factor activity"/>
    <property type="evidence" value="ECO:0007669"/>
    <property type="project" value="UniProtKB-KW"/>
</dbReference>
<dbReference type="RefSeq" id="WP_019128425.1">
    <property type="nucleotide sequence ID" value="NZ_NFHO01000012.1"/>
</dbReference>
<dbReference type="Pfam" id="PF08281">
    <property type="entry name" value="Sigma70_r4_2"/>
    <property type="match status" value="1"/>
</dbReference>
<dbReference type="InterPro" id="IPR036388">
    <property type="entry name" value="WH-like_DNA-bd_sf"/>
</dbReference>
<dbReference type="SUPFAM" id="SSF88946">
    <property type="entry name" value="Sigma2 domain of RNA polymerase sigma factors"/>
    <property type="match status" value="1"/>
</dbReference>
<dbReference type="InterPro" id="IPR039425">
    <property type="entry name" value="RNA_pol_sigma-70-like"/>
</dbReference>
<feature type="domain" description="RNA polymerase sigma factor 70 region 4 type 2" evidence="7">
    <location>
        <begin position="113"/>
        <end position="163"/>
    </location>
</feature>
<evidence type="ECO:0000259" key="7">
    <source>
        <dbReference type="Pfam" id="PF08281"/>
    </source>
</evidence>
<dbReference type="SUPFAM" id="SSF88659">
    <property type="entry name" value="Sigma3 and sigma4 domains of RNA polymerase sigma factors"/>
    <property type="match status" value="1"/>
</dbReference>
<comment type="caution">
    <text evidence="8">The sequence shown here is derived from an EMBL/GenBank/DDBJ whole genome shotgun (WGS) entry which is preliminary data.</text>
</comment>
<organism evidence="8 9">
    <name type="scientific">Enorma massiliensis</name>
    <dbReference type="NCBI Taxonomy" id="1472761"/>
    <lineage>
        <taxon>Bacteria</taxon>
        <taxon>Bacillati</taxon>
        <taxon>Actinomycetota</taxon>
        <taxon>Coriobacteriia</taxon>
        <taxon>Coriobacteriales</taxon>
        <taxon>Coriobacteriaceae</taxon>
        <taxon>Enorma</taxon>
    </lineage>
</organism>
<keyword evidence="4" id="KW-0238">DNA-binding</keyword>
<feature type="domain" description="RNA polymerase sigma-70 region 2" evidence="6">
    <location>
        <begin position="18"/>
        <end position="84"/>
    </location>
</feature>
<evidence type="ECO:0008006" key="10">
    <source>
        <dbReference type="Google" id="ProtNLM"/>
    </source>
</evidence>
<keyword evidence="3" id="KW-0731">Sigma factor</keyword>
<keyword evidence="5" id="KW-0804">Transcription</keyword>
<dbReference type="InterPro" id="IPR013325">
    <property type="entry name" value="RNA_pol_sigma_r2"/>
</dbReference>
<sequence>MRESNNELRSEEFMDEAIAAHQGAVYRLALSQTRSTADAQDVMQDVFIKLMRSQVPFRDSDHLRAWLLRVTINQCRDLARQAWHRRVEVVDEPDMGSTVTQDEAVELLMEHPVWRAMDALKESDRSVLHLRYVEELSIPEIAEALSCTQVAVRVRLRRARTRLRQMMVAQCEQQSADVPSFSQQTGVIR</sequence>
<dbReference type="InterPro" id="IPR014284">
    <property type="entry name" value="RNA_pol_sigma-70_dom"/>
</dbReference>
<dbReference type="Gene3D" id="1.10.10.10">
    <property type="entry name" value="Winged helix-like DNA-binding domain superfamily/Winged helix DNA-binding domain"/>
    <property type="match status" value="1"/>
</dbReference>
<dbReference type="NCBIfam" id="TIGR02937">
    <property type="entry name" value="sigma70-ECF"/>
    <property type="match status" value="1"/>
</dbReference>
<evidence type="ECO:0000259" key="6">
    <source>
        <dbReference type="Pfam" id="PF04542"/>
    </source>
</evidence>
<dbReference type="InterPro" id="IPR013249">
    <property type="entry name" value="RNA_pol_sigma70_r4_t2"/>
</dbReference>
<reference evidence="9" key="1">
    <citation type="submission" date="2017-04" db="EMBL/GenBank/DDBJ databases">
        <title>Function of individual gut microbiota members based on whole genome sequencing of pure cultures obtained from chicken caecum.</title>
        <authorList>
            <person name="Medvecky M."/>
            <person name="Cejkova D."/>
            <person name="Polansky O."/>
            <person name="Karasova D."/>
            <person name="Kubasova T."/>
            <person name="Cizek A."/>
            <person name="Rychlik I."/>
        </authorList>
    </citation>
    <scope>NUCLEOTIDE SEQUENCE [LARGE SCALE GENOMIC DNA]</scope>
    <source>
        <strain evidence="9">An70</strain>
    </source>
</reference>
<dbReference type="InterPro" id="IPR007627">
    <property type="entry name" value="RNA_pol_sigma70_r2"/>
</dbReference>
<dbReference type="Gene3D" id="1.10.1740.10">
    <property type="match status" value="1"/>
</dbReference>
<dbReference type="GO" id="GO:0006352">
    <property type="term" value="P:DNA-templated transcription initiation"/>
    <property type="evidence" value="ECO:0007669"/>
    <property type="project" value="InterPro"/>
</dbReference>
<dbReference type="EMBL" id="NFHO01000012">
    <property type="protein sequence ID" value="OUN41630.1"/>
    <property type="molecule type" value="Genomic_DNA"/>
</dbReference>
<proteinExistence type="inferred from homology"/>
<evidence type="ECO:0000313" key="8">
    <source>
        <dbReference type="EMBL" id="OUN41630.1"/>
    </source>
</evidence>
<dbReference type="InterPro" id="IPR013324">
    <property type="entry name" value="RNA_pol_sigma_r3/r4-like"/>
</dbReference>
<dbReference type="PANTHER" id="PTHR43133:SF8">
    <property type="entry name" value="RNA POLYMERASE SIGMA FACTOR HI_1459-RELATED"/>
    <property type="match status" value="1"/>
</dbReference>
<evidence type="ECO:0000256" key="1">
    <source>
        <dbReference type="ARBA" id="ARBA00010641"/>
    </source>
</evidence>
<evidence type="ECO:0000256" key="5">
    <source>
        <dbReference type="ARBA" id="ARBA00023163"/>
    </source>
</evidence>
<dbReference type="eggNOG" id="COG1595">
    <property type="taxonomic scope" value="Bacteria"/>
</dbReference>
<evidence type="ECO:0000256" key="3">
    <source>
        <dbReference type="ARBA" id="ARBA00023082"/>
    </source>
</evidence>
<dbReference type="PANTHER" id="PTHR43133">
    <property type="entry name" value="RNA POLYMERASE ECF-TYPE SIGMA FACTO"/>
    <property type="match status" value="1"/>
</dbReference>
<name>A0A1Y3U8G4_9ACTN</name>
<evidence type="ECO:0000313" key="9">
    <source>
        <dbReference type="Proteomes" id="UP000196560"/>
    </source>
</evidence>
<keyword evidence="9" id="KW-1185">Reference proteome</keyword>
<protein>
    <recommendedName>
        <fullName evidence="10">RNA polymerase subunit sigma-24</fullName>
    </recommendedName>
</protein>
<keyword evidence="2" id="KW-0805">Transcription regulation</keyword>
<evidence type="ECO:0000256" key="2">
    <source>
        <dbReference type="ARBA" id="ARBA00023015"/>
    </source>
</evidence>
<gene>
    <name evidence="8" type="ORF">B5G21_09325</name>
</gene>
<dbReference type="Proteomes" id="UP000196560">
    <property type="component" value="Unassembled WGS sequence"/>
</dbReference>
<dbReference type="STRING" id="1118060.GCA_000311845_01124"/>
<evidence type="ECO:0000256" key="4">
    <source>
        <dbReference type="ARBA" id="ARBA00023125"/>
    </source>
</evidence>